<dbReference type="EMBL" id="GBXM01031403">
    <property type="protein sequence ID" value="JAH77174.1"/>
    <property type="molecule type" value="Transcribed_RNA"/>
</dbReference>
<protein>
    <submittedName>
        <fullName evidence="1">Uncharacterized protein</fullName>
    </submittedName>
</protein>
<organism evidence="1">
    <name type="scientific">Anguilla anguilla</name>
    <name type="common">European freshwater eel</name>
    <name type="synonym">Muraena anguilla</name>
    <dbReference type="NCBI Taxonomy" id="7936"/>
    <lineage>
        <taxon>Eukaryota</taxon>
        <taxon>Metazoa</taxon>
        <taxon>Chordata</taxon>
        <taxon>Craniata</taxon>
        <taxon>Vertebrata</taxon>
        <taxon>Euteleostomi</taxon>
        <taxon>Actinopterygii</taxon>
        <taxon>Neopterygii</taxon>
        <taxon>Teleostei</taxon>
        <taxon>Anguilliformes</taxon>
        <taxon>Anguillidae</taxon>
        <taxon>Anguilla</taxon>
    </lineage>
</organism>
<reference evidence="1" key="2">
    <citation type="journal article" date="2015" name="Fish Shellfish Immunol.">
        <title>Early steps in the European eel (Anguilla anguilla)-Vibrio vulnificus interaction in the gills: Role of the RtxA13 toxin.</title>
        <authorList>
            <person name="Callol A."/>
            <person name="Pajuelo D."/>
            <person name="Ebbesson L."/>
            <person name="Teles M."/>
            <person name="MacKenzie S."/>
            <person name="Amaro C."/>
        </authorList>
    </citation>
    <scope>NUCLEOTIDE SEQUENCE</scope>
</reference>
<proteinExistence type="predicted"/>
<reference evidence="1" key="1">
    <citation type="submission" date="2014-11" db="EMBL/GenBank/DDBJ databases">
        <authorList>
            <person name="Amaro Gonzalez C."/>
        </authorList>
    </citation>
    <scope>NUCLEOTIDE SEQUENCE</scope>
</reference>
<sequence>MPLMEIKYITIYCEHVEFIEHLFMNIFHRNVFC</sequence>
<name>A0A0E9VGB1_ANGAN</name>
<evidence type="ECO:0000313" key="1">
    <source>
        <dbReference type="EMBL" id="JAH77174.1"/>
    </source>
</evidence>
<dbReference type="AlphaFoldDB" id="A0A0E9VGB1"/>
<accession>A0A0E9VGB1</accession>